<feature type="transmembrane region" description="Helical" evidence="9">
    <location>
        <begin position="638"/>
        <end position="655"/>
    </location>
</feature>
<dbReference type="NCBIfam" id="NF001960">
    <property type="entry name" value="PRK00733.3-5"/>
    <property type="match status" value="1"/>
</dbReference>
<dbReference type="GO" id="GO:0000287">
    <property type="term" value="F:magnesium ion binding"/>
    <property type="evidence" value="ECO:0007669"/>
    <property type="project" value="UniProtKB-UniRule"/>
</dbReference>
<feature type="transmembrane region" description="Helical" evidence="9">
    <location>
        <begin position="571"/>
        <end position="591"/>
    </location>
</feature>
<feature type="transmembrane region" description="Helical" evidence="9">
    <location>
        <begin position="309"/>
        <end position="330"/>
    </location>
</feature>
<evidence type="ECO:0000256" key="4">
    <source>
        <dbReference type="ARBA" id="ARBA00022842"/>
    </source>
</evidence>
<keyword evidence="2 9" id="KW-0813">Transport</keyword>
<keyword evidence="9" id="KW-0375">Hydrogen ion transport</keyword>
<keyword evidence="3 9" id="KW-0812">Transmembrane</keyword>
<feature type="transmembrane region" description="Helical" evidence="9">
    <location>
        <begin position="226"/>
        <end position="244"/>
    </location>
</feature>
<comment type="catalytic activity">
    <reaction evidence="9">
        <text>diphosphate + H2O + H(+)(in) = 2 phosphate + 2 H(+)(out)</text>
        <dbReference type="Rhea" id="RHEA:13973"/>
        <dbReference type="ChEBI" id="CHEBI:15377"/>
        <dbReference type="ChEBI" id="CHEBI:15378"/>
        <dbReference type="ChEBI" id="CHEBI:33019"/>
        <dbReference type="ChEBI" id="CHEBI:43474"/>
        <dbReference type="EC" id="7.1.3.1"/>
    </reaction>
</comment>
<proteinExistence type="inferred from homology"/>
<keyword evidence="4 9" id="KW-0460">Magnesium</keyword>
<dbReference type="GO" id="GO:0009678">
    <property type="term" value="F:diphosphate hydrolysis-driven proton transmembrane transporter activity"/>
    <property type="evidence" value="ECO:0007669"/>
    <property type="project" value="UniProtKB-UniRule"/>
</dbReference>
<evidence type="ECO:0000256" key="3">
    <source>
        <dbReference type="ARBA" id="ARBA00022692"/>
    </source>
</evidence>
<comment type="function">
    <text evidence="9">Proton pump that utilizes the energy of pyrophosphate hydrolysis as the driving force for proton movement across the membrane. Generates a proton motive force.</text>
</comment>
<evidence type="ECO:0000256" key="1">
    <source>
        <dbReference type="ARBA" id="ARBA00004127"/>
    </source>
</evidence>
<sequence length="656" mass="68652">MLLTWLSLIIALGGFGFASFLVFKLIKQKVASQGLEVISAYLEKGVMIFIFKEYFILSIFILIIAVILAALPMVSWQIVLTFILGAIFSMTASFIGLKITVLANSRTAENCAKDLRSGFDLALSAGSAAGLAIASLGLLGLSLLYLIFKEPAVIYGFGLGASLAALFIRIGGGIYTKAADMGADLAGKLENNIPEDDPRNPASIANSVGDNVGDVAGVSADLFESYVDALMVAMVLGVVFLPLFGSQAIALPLLIAGLGLIASILSNLSAKFFKVSLALLLSSLNWLAVLLVLLASFLVIKYAIGDLNIFFALASGLVAGVIINLSTEYFTSNKRRLVQKLAQSSQTGLAANIISGLSLGFFSSLIPVLTTVIVIYFSYDLAGFYGLALAVVGLLSTLGLILATNIYGPITDNAASLALMAGLGNETLERAKELDALGNTTMTIGKGLAITSATLTALLLLIAFAKIINLEIINLISPQVLAGLLIGGLLPFVFTALILKSVSQATAKIVEEIRRQFREIAGLISGQAEPDYKKCIEISTLAALKQMMAPGVLAMATPVIVGFWLGEESLAGLLAGSIIVSFLLALFMTNAGGAWDNAKKFIEAGNLGGKNSEAHKAAIVGDIIGDPLKDVAGPALNILIKLMAIIAIIIAPLLLL</sequence>
<reference evidence="10 11" key="1">
    <citation type="journal article" date="2016" name="Nat. Commun.">
        <title>Thousands of microbial genomes shed light on interconnected biogeochemical processes in an aquifer system.</title>
        <authorList>
            <person name="Anantharaman K."/>
            <person name="Brown C.T."/>
            <person name="Hug L.A."/>
            <person name="Sharon I."/>
            <person name="Castelle C.J."/>
            <person name="Probst A.J."/>
            <person name="Thomas B.C."/>
            <person name="Singh A."/>
            <person name="Wilkins M.J."/>
            <person name="Karaoz U."/>
            <person name="Brodie E.L."/>
            <person name="Williams K.H."/>
            <person name="Hubbard S.S."/>
            <person name="Banfield J.F."/>
        </authorList>
    </citation>
    <scope>NUCLEOTIDE SEQUENCE [LARGE SCALE GENOMIC DNA]</scope>
</reference>
<feature type="transmembrane region" description="Helical" evidence="9">
    <location>
        <begin position="121"/>
        <end position="147"/>
    </location>
</feature>
<feature type="transmembrane region" description="Helical" evidence="9">
    <location>
        <begin position="6"/>
        <end position="26"/>
    </location>
</feature>
<evidence type="ECO:0000256" key="5">
    <source>
        <dbReference type="ARBA" id="ARBA00022967"/>
    </source>
</evidence>
<evidence type="ECO:0000256" key="2">
    <source>
        <dbReference type="ARBA" id="ARBA00022448"/>
    </source>
</evidence>
<keyword evidence="9" id="KW-1003">Cell membrane</keyword>
<keyword evidence="6 9" id="KW-1133">Transmembrane helix</keyword>
<protein>
    <recommendedName>
        <fullName evidence="9">Pyrophosphate-energized proton pump</fullName>
        <ecNumber evidence="9">7.1.3.1</ecNumber>
    </recommendedName>
    <alternativeName>
        <fullName evidence="9">Membrane-bound proton-translocating pyrophosphatase</fullName>
    </alternativeName>
    <alternativeName>
        <fullName evidence="9">Pyrophosphate-energized inorganic pyrophosphatase</fullName>
        <shortName evidence="9">H(+)-PPase</shortName>
    </alternativeName>
</protein>
<dbReference type="EMBL" id="MHIM01000012">
    <property type="protein sequence ID" value="OGY52695.1"/>
    <property type="molecule type" value="Genomic_DNA"/>
</dbReference>
<feature type="transmembrane region" description="Helical" evidence="9">
    <location>
        <begin position="277"/>
        <end position="303"/>
    </location>
</feature>
<dbReference type="EC" id="7.1.3.1" evidence="9"/>
<comment type="similarity">
    <text evidence="9">Belongs to the H(+)-translocating pyrophosphatase (TC 3.A.10) family.</text>
</comment>
<feature type="transmembrane region" description="Helical" evidence="9">
    <location>
        <begin position="383"/>
        <end position="403"/>
    </location>
</feature>
<feature type="transmembrane region" description="Helical" evidence="9">
    <location>
        <begin position="250"/>
        <end position="270"/>
    </location>
</feature>
<comment type="subcellular location">
    <subcellularLocation>
        <location evidence="9">Cell membrane</location>
        <topology evidence="9">Multi-pass membrane protein</topology>
    </subcellularLocation>
    <subcellularLocation>
        <location evidence="1">Endomembrane system</location>
        <topology evidence="1">Multi-pass membrane protein</topology>
    </subcellularLocation>
</comment>
<evidence type="ECO:0000256" key="9">
    <source>
        <dbReference type="HAMAP-Rule" id="MF_01129"/>
    </source>
</evidence>
<dbReference type="GO" id="GO:0005886">
    <property type="term" value="C:plasma membrane"/>
    <property type="evidence" value="ECO:0007669"/>
    <property type="project" value="UniProtKB-SubCell"/>
</dbReference>
<comment type="caution">
    <text evidence="10">The sequence shown here is derived from an EMBL/GenBank/DDBJ whole genome shotgun (WGS) entry which is preliminary data.</text>
</comment>
<feature type="transmembrane region" description="Helical" evidence="9">
    <location>
        <begin position="480"/>
        <end position="499"/>
    </location>
</feature>
<dbReference type="GO" id="GO:0004427">
    <property type="term" value="F:inorganic diphosphate phosphatase activity"/>
    <property type="evidence" value="ECO:0007669"/>
    <property type="project" value="UniProtKB-UniRule"/>
</dbReference>
<dbReference type="Proteomes" id="UP000177376">
    <property type="component" value="Unassembled WGS sequence"/>
</dbReference>
<feature type="transmembrane region" description="Helical" evidence="9">
    <location>
        <begin position="447"/>
        <end position="468"/>
    </location>
</feature>
<dbReference type="PIRSF" id="PIRSF001265">
    <property type="entry name" value="H+-PPase"/>
    <property type="match status" value="1"/>
</dbReference>
<dbReference type="GO" id="GO:0012505">
    <property type="term" value="C:endomembrane system"/>
    <property type="evidence" value="ECO:0007669"/>
    <property type="project" value="UniProtKB-SubCell"/>
</dbReference>
<feature type="transmembrane region" description="Helical" evidence="9">
    <location>
        <begin position="153"/>
        <end position="171"/>
    </location>
</feature>
<dbReference type="AlphaFoldDB" id="A0A1G1YK26"/>
<evidence type="ECO:0000313" key="11">
    <source>
        <dbReference type="Proteomes" id="UP000177376"/>
    </source>
</evidence>
<keyword evidence="5 9" id="KW-1278">Translocase</keyword>
<evidence type="ECO:0000256" key="6">
    <source>
        <dbReference type="ARBA" id="ARBA00022989"/>
    </source>
</evidence>
<evidence type="ECO:0000256" key="7">
    <source>
        <dbReference type="ARBA" id="ARBA00023065"/>
    </source>
</evidence>
<dbReference type="HAMAP" id="MF_01129">
    <property type="entry name" value="PPase_energized_pump"/>
    <property type="match status" value="1"/>
</dbReference>
<comment type="cofactor">
    <cofactor evidence="9">
        <name>Mg(2+)</name>
        <dbReference type="ChEBI" id="CHEBI:18420"/>
    </cofactor>
</comment>
<comment type="subunit">
    <text evidence="9">Homodimer.</text>
</comment>
<gene>
    <name evidence="9" type="primary">hppA</name>
    <name evidence="10" type="ORF">A3A02_02545</name>
</gene>
<evidence type="ECO:0000313" key="10">
    <source>
        <dbReference type="EMBL" id="OGY52695.1"/>
    </source>
</evidence>
<organism evidence="10 11">
    <name type="scientific">Candidatus Buchananbacteria bacterium RIFCSPLOWO2_01_FULL_39_33</name>
    <dbReference type="NCBI Taxonomy" id="1797543"/>
    <lineage>
        <taxon>Bacteria</taxon>
        <taxon>Candidatus Buchananiibacteriota</taxon>
    </lineage>
</organism>
<keyword evidence="7 9" id="KW-0406">Ion transport</keyword>
<feature type="transmembrane region" description="Helical" evidence="9">
    <location>
        <begin position="78"/>
        <end position="101"/>
    </location>
</feature>
<dbReference type="NCBIfam" id="TIGR01104">
    <property type="entry name" value="V_PPase"/>
    <property type="match status" value="1"/>
</dbReference>
<dbReference type="Pfam" id="PF03030">
    <property type="entry name" value="H_PPase"/>
    <property type="match status" value="1"/>
</dbReference>
<dbReference type="PANTHER" id="PTHR31998">
    <property type="entry name" value="K(+)-INSENSITIVE PYROPHOSPHATE-ENERGIZED PROTON PUMP"/>
    <property type="match status" value="1"/>
</dbReference>
<dbReference type="InterPro" id="IPR004131">
    <property type="entry name" value="PPase-energised_H-pump"/>
</dbReference>
<feature type="transmembrane region" description="Helical" evidence="9">
    <location>
        <begin position="54"/>
        <end position="72"/>
    </location>
</feature>
<evidence type="ECO:0000256" key="8">
    <source>
        <dbReference type="ARBA" id="ARBA00023136"/>
    </source>
</evidence>
<name>A0A1G1YK26_9BACT</name>
<feature type="transmembrane region" description="Helical" evidence="9">
    <location>
        <begin position="547"/>
        <end position="565"/>
    </location>
</feature>
<keyword evidence="8 9" id="KW-0472">Membrane</keyword>
<accession>A0A1G1YK26</accession>
<feature type="transmembrane region" description="Helical" evidence="9">
    <location>
        <begin position="351"/>
        <end position="377"/>
    </location>
</feature>
<comment type="caution">
    <text evidence="9">Lacks conserved residue(s) required for the propagation of feature annotation.</text>
</comment>